<keyword evidence="2" id="KW-1185">Reference proteome</keyword>
<proteinExistence type="predicted"/>
<name>A0A7U4M1X3_9BACT</name>
<dbReference type="EMBL" id="CP011308">
    <property type="protein sequence ID" value="AKF25366.1"/>
    <property type="molecule type" value="Genomic_DNA"/>
</dbReference>
<evidence type="ECO:0000313" key="1">
    <source>
        <dbReference type="EMBL" id="AKF25366.1"/>
    </source>
</evidence>
<dbReference type="AlphaFoldDB" id="A0A7U4M1X3"/>
<gene>
    <name evidence="1" type="ORF">YH65_08175</name>
</gene>
<evidence type="ECO:0000313" key="2">
    <source>
        <dbReference type="Proteomes" id="UP000034444"/>
    </source>
</evidence>
<protein>
    <submittedName>
        <fullName evidence="1">Uncharacterized protein</fullName>
    </submittedName>
</protein>
<reference evidence="2" key="2">
    <citation type="journal article" date="2017" name="Stand. Genomic Sci.">
        <title>Complete genome sequence of the sulfur-oxidizing chemolithoautotrophic Sulfurovum lithotrophicum 42BKTT.</title>
        <authorList>
            <person name="Jeon W."/>
            <person name="Priscilla L."/>
            <person name="Park G."/>
            <person name="Lee H."/>
            <person name="Lee N."/>
            <person name="Lee D."/>
            <person name="Kwon H."/>
            <person name="Ahn I."/>
            <person name="Lee C."/>
            <person name="Lee H."/>
            <person name="Ahn J."/>
        </authorList>
    </citation>
    <scope>NUCLEOTIDE SEQUENCE [LARGE SCALE GENOMIC DNA]</scope>
    <source>
        <strain evidence="2">ATCC BAA-797 / 42BKT</strain>
    </source>
</reference>
<dbReference type="KEGG" id="slh:YH65_08175"/>
<reference evidence="1 2" key="1">
    <citation type="submission" date="2015-04" db="EMBL/GenBank/DDBJ databases">
        <title>Complete genome sequence of Sulfurovum lithotrophicum ATCC BAA-797T.</title>
        <authorList>
            <person name="Ahn J."/>
            <person name="Park G."/>
            <person name="Jeon W."/>
            <person name="Jang Y."/>
            <person name="Jang M."/>
            <person name="Lee H."/>
            <person name="Lee H."/>
        </authorList>
    </citation>
    <scope>NUCLEOTIDE SEQUENCE [LARGE SCALE GENOMIC DNA]</scope>
    <source>
        <strain evidence="2">ATCC BAA-797 / 42BKT</strain>
    </source>
</reference>
<sequence>MMDGGEALKEIHKNNLDVVKYIQSDSYSKDEVSDYVDFFANNTEEQIAYLNQKKCEKCHGWRVGMLQTKSEWKSLSRSLVPLKKVHANNQEVLALINSESFKKTLPYFIKKISFHAKDYRRTSKQKRDKVSDSNQSAYTTYTFKTKSLNFIYKTKSGTKEDAKLVQRYLLKALKEHTFKKPLSITLIEGRWDTDAGNAFMFILTLSLAPVKRTKHIQLIIESDKKIYTAETMMTKSNGWAVKDKESRSMQTVISELLKEANMHIRNSKK</sequence>
<organism evidence="1 2">
    <name type="scientific">Sulfurovum lithotrophicum</name>
    <dbReference type="NCBI Taxonomy" id="206403"/>
    <lineage>
        <taxon>Bacteria</taxon>
        <taxon>Pseudomonadati</taxon>
        <taxon>Campylobacterota</taxon>
        <taxon>Epsilonproteobacteria</taxon>
        <taxon>Campylobacterales</taxon>
        <taxon>Sulfurovaceae</taxon>
        <taxon>Sulfurovum</taxon>
    </lineage>
</organism>
<dbReference type="Proteomes" id="UP000034444">
    <property type="component" value="Chromosome"/>
</dbReference>
<accession>A0A7U4M1X3</accession>